<sequence length="210" mass="24223">MNAVTYFDFRFNAIRVVLDEKGVSSFGHTHTNGSKHEKHFNVKRDCDVMFKELEIDALKFEGIYLDSMNRQQTEYLLPPINIAIKHGYPKFFTYPLKVFLNFELCFENKSLSNISSLILALRKVRSYSYFALSKISRLVLADYTNKGVHSPHRAFFVRNISMHSHVMARLERDIFICAGFLYCLSANPFQLCHLNYLAVTGKAPLNKGAH</sequence>
<keyword evidence="2" id="KW-1185">Reference proteome</keyword>
<accession>A0ABN0JRV8</accession>
<proteinExistence type="predicted"/>
<reference evidence="1 2" key="2">
    <citation type="journal article" date="2016" name="Int. J. Syst. Evol. Microbiol.">
        <title>Taxonomy of haemolytic and/or proteolytic strains of the genus Acinetobacter with the proposal of Acinetobacter courvalinii sp. nov. (genomic species 14 sensu Bouvet &amp; Jeanjean), Acinetobacter dispersus sp. nov. (genomic species 17), Acinetobacter modestus sp. nov., Acinetobacter proteolyticus sp. nov. and Acinetobacter vivianii sp. nov.</title>
        <authorList>
            <person name="Nemec A."/>
            <person name="Radolfova-Krizova L."/>
            <person name="Maixnerova M."/>
            <person name="Vrestiakova E."/>
            <person name="Jezek P."/>
            <person name="Sedo O."/>
        </authorList>
    </citation>
    <scope>NUCLEOTIDE SEQUENCE [LARGE SCALE GENOMIC DNA]</scope>
    <source>
        <strain evidence="1 2">NIPH 236</strain>
    </source>
</reference>
<organism evidence="1 2">
    <name type="scientific">Acinetobacter modestus</name>
    <dbReference type="NCBI Taxonomy" id="1776740"/>
    <lineage>
        <taxon>Bacteria</taxon>
        <taxon>Pseudomonadati</taxon>
        <taxon>Pseudomonadota</taxon>
        <taxon>Gammaproteobacteria</taxon>
        <taxon>Moraxellales</taxon>
        <taxon>Moraxellaceae</taxon>
        <taxon>Acinetobacter</taxon>
    </lineage>
</organism>
<gene>
    <name evidence="1" type="ORF">F992_00781</name>
</gene>
<dbReference type="Proteomes" id="UP000013190">
    <property type="component" value="Unassembled WGS sequence"/>
</dbReference>
<protein>
    <submittedName>
        <fullName evidence="1">Uncharacterized protein</fullName>
    </submittedName>
</protein>
<name>A0ABN0JRV8_9GAMM</name>
<comment type="caution">
    <text evidence="1">The sequence shown here is derived from an EMBL/GenBank/DDBJ whole genome shotgun (WGS) entry which is preliminary data.</text>
</comment>
<evidence type="ECO:0000313" key="1">
    <source>
        <dbReference type="EMBL" id="ENU27949.1"/>
    </source>
</evidence>
<dbReference type="EMBL" id="APOJ01000016">
    <property type="protein sequence ID" value="ENU27949.1"/>
    <property type="molecule type" value="Genomic_DNA"/>
</dbReference>
<evidence type="ECO:0000313" key="2">
    <source>
        <dbReference type="Proteomes" id="UP000013190"/>
    </source>
</evidence>
<reference evidence="2" key="1">
    <citation type="submission" date="2013-02" db="EMBL/GenBank/DDBJ databases">
        <title>The Genome Sequence of Acinetobacter sp. NIPH 236.</title>
        <authorList>
            <consortium name="The Broad Institute Genome Sequencing Platform"/>
            <consortium name="The Broad Institute Genome Sequencing Center for Infectious Disease"/>
            <person name="Cerqueira G."/>
            <person name="Feldgarden M."/>
            <person name="Courvalin P."/>
            <person name="Perichon B."/>
            <person name="Grillot-Courvalin C."/>
            <person name="Clermont D."/>
            <person name="Rocha E."/>
            <person name="Yoon E.-J."/>
            <person name="Nemec A."/>
            <person name="Walker B."/>
            <person name="Young S.K."/>
            <person name="Zeng Q."/>
            <person name="Gargeya S."/>
            <person name="Fitzgerald M."/>
            <person name="Haas B."/>
            <person name="Abouelleil A."/>
            <person name="Alvarado L."/>
            <person name="Arachchi H.M."/>
            <person name="Berlin A.M."/>
            <person name="Chapman S.B."/>
            <person name="Dewar J."/>
            <person name="Goldberg J."/>
            <person name="Griggs A."/>
            <person name="Gujja S."/>
            <person name="Hansen M."/>
            <person name="Howarth C."/>
            <person name="Imamovic A."/>
            <person name="Larimer J."/>
            <person name="McCowan C."/>
            <person name="Murphy C."/>
            <person name="Neiman D."/>
            <person name="Pearson M."/>
            <person name="Priest M."/>
            <person name="Roberts A."/>
            <person name="Saif S."/>
            <person name="Shea T."/>
            <person name="Sisk P."/>
            <person name="Sykes S."/>
            <person name="Wortman J."/>
            <person name="Nusbaum C."/>
            <person name="Birren B."/>
        </authorList>
    </citation>
    <scope>NUCLEOTIDE SEQUENCE [LARGE SCALE GENOMIC DNA]</scope>
    <source>
        <strain evidence="2">NIPH 236</strain>
    </source>
</reference>